<dbReference type="InterPro" id="IPR002048">
    <property type="entry name" value="EF_hand_dom"/>
</dbReference>
<dbReference type="PANTHER" id="PTHR45840:SF8">
    <property type="entry name" value="RHOMBOID PROTEASE"/>
    <property type="match status" value="1"/>
</dbReference>
<evidence type="ECO:0000256" key="2">
    <source>
        <dbReference type="ARBA" id="ARBA00009045"/>
    </source>
</evidence>
<keyword evidence="6 9" id="KW-0472">Membrane</keyword>
<evidence type="ECO:0000256" key="9">
    <source>
        <dbReference type="SAM" id="Phobius"/>
    </source>
</evidence>
<comment type="subcellular location">
    <subcellularLocation>
        <location evidence="1">Membrane</location>
        <topology evidence="1">Multi-pass membrane protein</topology>
    </subcellularLocation>
</comment>
<dbReference type="SUPFAM" id="SSF47473">
    <property type="entry name" value="EF-hand"/>
    <property type="match status" value="1"/>
</dbReference>
<evidence type="ECO:0000256" key="1">
    <source>
        <dbReference type="ARBA" id="ARBA00004141"/>
    </source>
</evidence>
<reference evidence="11" key="1">
    <citation type="journal article" date="2023" name="IScience">
        <title>Live-bearing cockroach genome reveals convergent evolutionary mechanisms linked to viviparity in insects and beyond.</title>
        <authorList>
            <person name="Fouks B."/>
            <person name="Harrison M.C."/>
            <person name="Mikhailova A.A."/>
            <person name="Marchal E."/>
            <person name="English S."/>
            <person name="Carruthers M."/>
            <person name="Jennings E.C."/>
            <person name="Chiamaka E.L."/>
            <person name="Frigard R.A."/>
            <person name="Pippel M."/>
            <person name="Attardo G.M."/>
            <person name="Benoit J.B."/>
            <person name="Bornberg-Bauer E."/>
            <person name="Tobe S.S."/>
        </authorList>
    </citation>
    <scope>NUCLEOTIDE SEQUENCE</scope>
    <source>
        <strain evidence="11">Stay&amp;Tobe</strain>
    </source>
</reference>
<feature type="domain" description="EF-hand" evidence="10">
    <location>
        <begin position="22"/>
        <end position="57"/>
    </location>
</feature>
<dbReference type="InterPro" id="IPR018247">
    <property type="entry name" value="EF_Hand_1_Ca_BS"/>
</dbReference>
<dbReference type="GO" id="GO:0004252">
    <property type="term" value="F:serine-type endopeptidase activity"/>
    <property type="evidence" value="ECO:0007669"/>
    <property type="project" value="UniProtKB-UniRule"/>
</dbReference>
<evidence type="ECO:0000256" key="6">
    <source>
        <dbReference type="ARBA" id="ARBA00023136"/>
    </source>
</evidence>
<dbReference type="PROSITE" id="PS50222">
    <property type="entry name" value="EF_HAND_2"/>
    <property type="match status" value="2"/>
</dbReference>
<dbReference type="Proteomes" id="UP001233999">
    <property type="component" value="Unassembled WGS sequence"/>
</dbReference>
<dbReference type="GO" id="GO:0005509">
    <property type="term" value="F:calcium ion binding"/>
    <property type="evidence" value="ECO:0007669"/>
    <property type="project" value="InterPro"/>
</dbReference>
<dbReference type="Pfam" id="PF13499">
    <property type="entry name" value="EF-hand_7"/>
    <property type="match status" value="1"/>
</dbReference>
<dbReference type="SMART" id="SM00054">
    <property type="entry name" value="EFh"/>
    <property type="match status" value="2"/>
</dbReference>
<feature type="transmembrane region" description="Helical" evidence="9">
    <location>
        <begin position="242"/>
        <end position="268"/>
    </location>
</feature>
<protein>
    <recommendedName>
        <fullName evidence="10">EF-hand domain-containing protein</fullName>
    </recommendedName>
</protein>
<feature type="transmembrane region" description="Helical" evidence="9">
    <location>
        <begin position="274"/>
        <end position="293"/>
    </location>
</feature>
<feature type="domain" description="EF-hand" evidence="10">
    <location>
        <begin position="60"/>
        <end position="95"/>
    </location>
</feature>
<keyword evidence="3 9" id="KW-0812">Transmembrane</keyword>
<sequence>MPRTSTGIESQVSEESIELYHNPESRWLPLFKKYDKNDDGRISHLELEDLFKNESSCKNVPKRKVQKILRKADADGSDHLELDEFIKMMEQDEEVKEILKNAINKYINVIAQPGSKSQRGKYEEQYSWNPPPFVMILISLLEITSFLLDTLNKAPSSLTEKSNDLGPAGIIFIYDPSKRYEIWRYITYAFVHFSVFHLVFNLVIQIMLGIALEMVHGWWRVLIVYLAGVLAGSLGTSISDPFVYLGGASGGVYAFIAAHLATICMNWAEMGHGPWQLLIFLPLMAIDTSFAIYKRFVKGVEHQTGYAAHLAGALAGLLVGINVLRNLEVKSWENKLWWASVFVYTVLMLIAIIWNIAFPSYFPPMN</sequence>
<evidence type="ECO:0000313" key="12">
    <source>
        <dbReference type="Proteomes" id="UP001233999"/>
    </source>
</evidence>
<name>A0AAD7ZZG8_DIPPU</name>
<evidence type="ECO:0000256" key="8">
    <source>
        <dbReference type="PIRSR" id="PIRSR037470-50"/>
    </source>
</evidence>
<dbReference type="EMBL" id="JASPKZ010004927">
    <property type="protein sequence ID" value="KAJ9589612.1"/>
    <property type="molecule type" value="Genomic_DNA"/>
</dbReference>
<keyword evidence="5 9" id="KW-1133">Transmembrane helix</keyword>
<reference evidence="11" key="2">
    <citation type="submission" date="2023-05" db="EMBL/GenBank/DDBJ databases">
        <authorList>
            <person name="Fouks B."/>
        </authorList>
    </citation>
    <scope>NUCLEOTIDE SEQUENCE</scope>
    <source>
        <strain evidence="11">Stay&amp;Tobe</strain>
        <tissue evidence="11">Testes</tissue>
    </source>
</reference>
<dbReference type="PANTHER" id="PTHR45840">
    <property type="entry name" value="RHOMBOID-RELATED PROTEIN"/>
    <property type="match status" value="1"/>
</dbReference>
<evidence type="ECO:0000256" key="3">
    <source>
        <dbReference type="ARBA" id="ARBA00022692"/>
    </source>
</evidence>
<evidence type="ECO:0000259" key="10">
    <source>
        <dbReference type="PROSITE" id="PS50222"/>
    </source>
</evidence>
<feature type="transmembrane region" description="Helical" evidence="9">
    <location>
        <begin position="133"/>
        <end position="151"/>
    </location>
</feature>
<dbReference type="InterPro" id="IPR017213">
    <property type="entry name" value="Peptidase_S54_rhomboid_met"/>
</dbReference>
<feature type="transmembrane region" description="Helical" evidence="9">
    <location>
        <begin position="305"/>
        <end position="324"/>
    </location>
</feature>
<evidence type="ECO:0000313" key="11">
    <source>
        <dbReference type="EMBL" id="KAJ9589612.1"/>
    </source>
</evidence>
<feature type="transmembrane region" description="Helical" evidence="9">
    <location>
        <begin position="217"/>
        <end position="235"/>
    </location>
</feature>
<gene>
    <name evidence="11" type="ORF">L9F63_017197</name>
</gene>
<evidence type="ECO:0000256" key="5">
    <source>
        <dbReference type="ARBA" id="ARBA00022989"/>
    </source>
</evidence>
<dbReference type="PROSITE" id="PS00018">
    <property type="entry name" value="EF_HAND_1"/>
    <property type="match status" value="2"/>
</dbReference>
<feature type="transmembrane region" description="Helical" evidence="9">
    <location>
        <begin position="185"/>
        <end position="211"/>
    </location>
</feature>
<dbReference type="Gene3D" id="1.20.1540.10">
    <property type="entry name" value="Rhomboid-like"/>
    <property type="match status" value="1"/>
</dbReference>
<dbReference type="InterPro" id="IPR011992">
    <property type="entry name" value="EF-hand-dom_pair"/>
</dbReference>
<keyword evidence="12" id="KW-1185">Reference proteome</keyword>
<dbReference type="InterPro" id="IPR022764">
    <property type="entry name" value="Peptidase_S54_rhomboid_dom"/>
</dbReference>
<comment type="caution">
    <text evidence="11">The sequence shown here is derived from an EMBL/GenBank/DDBJ whole genome shotgun (WGS) entry which is preliminary data.</text>
</comment>
<evidence type="ECO:0000256" key="4">
    <source>
        <dbReference type="ARBA" id="ARBA00022837"/>
    </source>
</evidence>
<dbReference type="GO" id="GO:0016020">
    <property type="term" value="C:membrane"/>
    <property type="evidence" value="ECO:0007669"/>
    <property type="project" value="UniProtKB-SubCell"/>
</dbReference>
<dbReference type="InterPro" id="IPR035952">
    <property type="entry name" value="Rhomboid-like_sf"/>
</dbReference>
<proteinExistence type="inferred from homology"/>
<dbReference type="AlphaFoldDB" id="A0AAD7ZZG8"/>
<keyword evidence="4" id="KW-0106">Calcium</keyword>
<evidence type="ECO:0000256" key="7">
    <source>
        <dbReference type="PIRNR" id="PIRNR037470"/>
    </source>
</evidence>
<dbReference type="Pfam" id="PF01694">
    <property type="entry name" value="Rhomboid"/>
    <property type="match status" value="1"/>
</dbReference>
<feature type="transmembrane region" description="Helical" evidence="9">
    <location>
        <begin position="336"/>
        <end position="358"/>
    </location>
</feature>
<feature type="active site" evidence="8">
    <location>
        <position position="309"/>
    </location>
</feature>
<accession>A0AAD7ZZG8</accession>
<feature type="active site" description="Nucleophile" evidence="8">
    <location>
        <position position="249"/>
    </location>
</feature>
<dbReference type="SUPFAM" id="SSF144091">
    <property type="entry name" value="Rhomboid-like"/>
    <property type="match status" value="1"/>
</dbReference>
<comment type="similarity">
    <text evidence="2 7">Belongs to the peptidase S54 family.</text>
</comment>
<dbReference type="Gene3D" id="1.10.238.10">
    <property type="entry name" value="EF-hand"/>
    <property type="match status" value="1"/>
</dbReference>
<dbReference type="InterPro" id="IPR051739">
    <property type="entry name" value="Rhomboid_IM_Serine_Proteases"/>
</dbReference>
<organism evidence="11 12">
    <name type="scientific">Diploptera punctata</name>
    <name type="common">Pacific beetle cockroach</name>
    <dbReference type="NCBI Taxonomy" id="6984"/>
    <lineage>
        <taxon>Eukaryota</taxon>
        <taxon>Metazoa</taxon>
        <taxon>Ecdysozoa</taxon>
        <taxon>Arthropoda</taxon>
        <taxon>Hexapoda</taxon>
        <taxon>Insecta</taxon>
        <taxon>Pterygota</taxon>
        <taxon>Neoptera</taxon>
        <taxon>Polyneoptera</taxon>
        <taxon>Dictyoptera</taxon>
        <taxon>Blattodea</taxon>
        <taxon>Blaberoidea</taxon>
        <taxon>Blaberidae</taxon>
        <taxon>Diplopterinae</taxon>
        <taxon>Diploptera</taxon>
    </lineage>
</organism>
<dbReference type="PIRSF" id="PIRSF037470">
    <property type="entry name" value="Rhomboid"/>
    <property type="match status" value="1"/>
</dbReference>
<dbReference type="CDD" id="cd00051">
    <property type="entry name" value="EFh"/>
    <property type="match status" value="1"/>
</dbReference>